<reference evidence="9 10" key="2">
    <citation type="submission" date="2019-01" db="EMBL/GenBank/DDBJ databases">
        <title>The decoding of complex shrimp genome reveals the adaptation for benthos swimmer, frequently molting mechanism and breeding impact on genome.</title>
        <authorList>
            <person name="Sun Y."/>
            <person name="Gao Y."/>
            <person name="Yu Y."/>
        </authorList>
    </citation>
    <scope>NUCLEOTIDE SEQUENCE [LARGE SCALE GENOMIC DNA]</scope>
    <source>
        <tissue evidence="9">Muscle</tissue>
    </source>
</reference>
<evidence type="ECO:0000256" key="7">
    <source>
        <dbReference type="SAM" id="MobiDB-lite"/>
    </source>
</evidence>
<dbReference type="InterPro" id="IPR032346">
    <property type="entry name" value="P66_CC"/>
</dbReference>
<evidence type="ECO:0000256" key="2">
    <source>
        <dbReference type="ARBA" id="ARBA00023015"/>
    </source>
</evidence>
<accession>A0A3R7M582</accession>
<feature type="non-terminal residue" evidence="9">
    <location>
        <position position="192"/>
    </location>
</feature>
<keyword evidence="2" id="KW-0805">Transcription regulation</keyword>
<evidence type="ECO:0000256" key="1">
    <source>
        <dbReference type="ARBA" id="ARBA00004123"/>
    </source>
</evidence>
<dbReference type="OrthoDB" id="8186989at2759"/>
<reference evidence="9 10" key="1">
    <citation type="submission" date="2018-04" db="EMBL/GenBank/DDBJ databases">
        <authorList>
            <person name="Zhang X."/>
            <person name="Yuan J."/>
            <person name="Li F."/>
            <person name="Xiang J."/>
        </authorList>
    </citation>
    <scope>NUCLEOTIDE SEQUENCE [LARGE SCALE GENOMIC DNA]</scope>
    <source>
        <tissue evidence="9">Muscle</tissue>
    </source>
</reference>
<keyword evidence="3 6" id="KW-0175">Coiled coil</keyword>
<proteinExistence type="predicted"/>
<feature type="compositionally biased region" description="Polar residues" evidence="7">
    <location>
        <begin position="100"/>
        <end position="114"/>
    </location>
</feature>
<evidence type="ECO:0000313" key="9">
    <source>
        <dbReference type="EMBL" id="ROT73237.1"/>
    </source>
</evidence>
<dbReference type="PANTHER" id="PTHR13455:SF7">
    <property type="entry name" value="SIMJANG, ISOFORM E"/>
    <property type="match status" value="1"/>
</dbReference>
<evidence type="ECO:0000256" key="5">
    <source>
        <dbReference type="ARBA" id="ARBA00023242"/>
    </source>
</evidence>
<dbReference type="PANTHER" id="PTHR13455">
    <property type="entry name" value="TRANSCRIPTIONAL REPRESSOR P66-RELATED"/>
    <property type="match status" value="1"/>
</dbReference>
<comment type="caution">
    <text evidence="9">The sequence shown here is derived from an EMBL/GenBank/DDBJ whole genome shotgun (WGS) entry which is preliminary data.</text>
</comment>
<dbReference type="GO" id="GO:0016581">
    <property type="term" value="C:NuRD complex"/>
    <property type="evidence" value="ECO:0007669"/>
    <property type="project" value="TreeGrafter"/>
</dbReference>
<dbReference type="Proteomes" id="UP000283509">
    <property type="component" value="Unassembled WGS sequence"/>
</dbReference>
<feature type="compositionally biased region" description="Basic and acidic residues" evidence="7">
    <location>
        <begin position="1"/>
        <end position="10"/>
    </location>
</feature>
<dbReference type="Gene3D" id="6.10.250.1650">
    <property type="match status" value="1"/>
</dbReference>
<organism evidence="9 10">
    <name type="scientific">Penaeus vannamei</name>
    <name type="common">Whiteleg shrimp</name>
    <name type="synonym">Litopenaeus vannamei</name>
    <dbReference type="NCBI Taxonomy" id="6689"/>
    <lineage>
        <taxon>Eukaryota</taxon>
        <taxon>Metazoa</taxon>
        <taxon>Ecdysozoa</taxon>
        <taxon>Arthropoda</taxon>
        <taxon>Crustacea</taxon>
        <taxon>Multicrustacea</taxon>
        <taxon>Malacostraca</taxon>
        <taxon>Eumalacostraca</taxon>
        <taxon>Eucarida</taxon>
        <taxon>Decapoda</taxon>
        <taxon>Dendrobranchiata</taxon>
        <taxon>Penaeoidea</taxon>
        <taxon>Penaeidae</taxon>
        <taxon>Penaeus</taxon>
    </lineage>
</organism>
<evidence type="ECO:0000256" key="4">
    <source>
        <dbReference type="ARBA" id="ARBA00023163"/>
    </source>
</evidence>
<comment type="subcellular location">
    <subcellularLocation>
        <location evidence="1">Nucleus</location>
    </subcellularLocation>
</comment>
<dbReference type="STRING" id="6689.A0A3R7M582"/>
<gene>
    <name evidence="9" type="ORF">C7M84_008327</name>
</gene>
<dbReference type="AlphaFoldDB" id="A0A3R7M582"/>
<protein>
    <submittedName>
        <fullName evidence="9">Transcriptional repressor p66 alpha</fullName>
    </submittedName>
</protein>
<keyword evidence="10" id="KW-1185">Reference proteome</keyword>
<sequence length="192" mass="20954">MDLSVSRRGDEEEEEGSQPSAVNNGSLTSDEAMEEEESTEAAQPTPAEEAPGENSNSNAVMDLSGNVPASNKRLREGEEDSEVSGECEAPPTSRPRLTEASETNNTANHINDNHQPAIDLTDDAPKVNGISNGYESDSNGVNEDDEMPPVPPIKELSPEELAEKMKLVRRLQVELRNEEMKLVLLKKVRQSQ</sequence>
<keyword evidence="5" id="KW-0539">Nucleus</keyword>
<dbReference type="GO" id="GO:0000122">
    <property type="term" value="P:negative regulation of transcription by RNA polymerase II"/>
    <property type="evidence" value="ECO:0007669"/>
    <property type="project" value="InterPro"/>
</dbReference>
<keyword evidence="4" id="KW-0804">Transcription</keyword>
<dbReference type="InterPro" id="IPR040386">
    <property type="entry name" value="P66"/>
</dbReference>
<name>A0A3R7M582_PENVA</name>
<evidence type="ECO:0000256" key="6">
    <source>
        <dbReference type="SAM" id="Coils"/>
    </source>
</evidence>
<feature type="region of interest" description="Disordered" evidence="7">
    <location>
        <begin position="1"/>
        <end position="156"/>
    </location>
</feature>
<evidence type="ECO:0000259" key="8">
    <source>
        <dbReference type="Pfam" id="PF16563"/>
    </source>
</evidence>
<feature type="coiled-coil region" evidence="6">
    <location>
        <begin position="161"/>
        <end position="188"/>
    </location>
</feature>
<dbReference type="EMBL" id="QCYY01002049">
    <property type="protein sequence ID" value="ROT73237.1"/>
    <property type="molecule type" value="Genomic_DNA"/>
</dbReference>
<feature type="domain" description="Transcriptional repressor p66 coiled-coil MBD2-interaction" evidence="8">
    <location>
        <begin position="160"/>
        <end position="192"/>
    </location>
</feature>
<feature type="compositionally biased region" description="Low complexity" evidence="7">
    <location>
        <begin position="40"/>
        <end position="53"/>
    </location>
</feature>
<feature type="compositionally biased region" description="Polar residues" evidence="7">
    <location>
        <begin position="129"/>
        <end position="141"/>
    </location>
</feature>
<evidence type="ECO:0000256" key="3">
    <source>
        <dbReference type="ARBA" id="ARBA00023054"/>
    </source>
</evidence>
<evidence type="ECO:0000313" key="10">
    <source>
        <dbReference type="Proteomes" id="UP000283509"/>
    </source>
</evidence>
<dbReference type="Pfam" id="PF16563">
    <property type="entry name" value="P66_CC"/>
    <property type="match status" value="1"/>
</dbReference>